<evidence type="ECO:0000313" key="9">
    <source>
        <dbReference type="EMBL" id="EPE30945.1"/>
    </source>
</evidence>
<comment type="subcellular location">
    <subcellularLocation>
        <location evidence="1">Membrane</location>
        <topology evidence="1">Multi-pass membrane protein</topology>
    </subcellularLocation>
</comment>
<dbReference type="GO" id="GO:0016020">
    <property type="term" value="C:membrane"/>
    <property type="evidence" value="ECO:0007669"/>
    <property type="project" value="UniProtKB-SubCell"/>
</dbReference>
<sequence length="370" mass="41256">MPETQGGMYAIAITLSVLATFFVALRFHCRRKLKLQLLTDDWLIIPALFFTLVLGALMIVGAAKGHLGQHTEIGEHGPVQDSRLTIFSQTLFTNQLVQLFAVGPTKVSVLFFYRRIFTGIWFNRLSMLLIVISISWGVVFFFTNLFQCLPVSVSWYAFGRGDACMSEIPMYLAQAYSDVVVDFFILCLPVPWIWKLHMKTRTKVAITCLFLLGALTIAASCAKMVVQYFVGSHLSGKPDLSYYLTPIVYWPMISASVGIIAACLPTLRPLFKGWSVELFIANMKSTFTLRSTTASSHWDGTGRSKGSRSGDEESLGSSTGGHLYKPGRNENKFETNVEIVPLESVRIHKDETAPGVIMVRKSVNRTDEPL</sequence>
<dbReference type="Proteomes" id="UP000016922">
    <property type="component" value="Unassembled WGS sequence"/>
</dbReference>
<dbReference type="GeneID" id="19462967"/>
<evidence type="ECO:0000256" key="7">
    <source>
        <dbReference type="SAM" id="Phobius"/>
    </source>
</evidence>
<dbReference type="PANTHER" id="PTHR33048:SF134">
    <property type="entry name" value="INTEGRAL MEMBRANE PROTEIN"/>
    <property type="match status" value="1"/>
</dbReference>
<reference evidence="9 10" key="1">
    <citation type="journal article" date="2013" name="BMC Genomics">
        <title>Genomics-driven discovery of the pneumocandin biosynthetic gene cluster in the fungus Glarea lozoyensis.</title>
        <authorList>
            <person name="Chen L."/>
            <person name="Yue Q."/>
            <person name="Zhang X."/>
            <person name="Xiang M."/>
            <person name="Wang C."/>
            <person name="Li S."/>
            <person name="Che Y."/>
            <person name="Ortiz-Lopez F.J."/>
            <person name="Bills G.F."/>
            <person name="Liu X."/>
            <person name="An Z."/>
        </authorList>
    </citation>
    <scope>NUCLEOTIDE SEQUENCE [LARGE SCALE GENOMIC DNA]</scope>
    <source>
        <strain evidence="10">ATCC 20868 / MF5171</strain>
    </source>
</reference>
<feature type="transmembrane region" description="Helical" evidence="7">
    <location>
        <begin position="175"/>
        <end position="194"/>
    </location>
</feature>
<gene>
    <name evidence="9" type="ORF">GLAREA_03912</name>
</gene>
<dbReference type="EMBL" id="KE145363">
    <property type="protein sequence ID" value="EPE30945.1"/>
    <property type="molecule type" value="Genomic_DNA"/>
</dbReference>
<comment type="similarity">
    <text evidence="5">Belongs to the SAT4 family.</text>
</comment>
<feature type="transmembrane region" description="Helical" evidence="7">
    <location>
        <begin position="96"/>
        <end position="113"/>
    </location>
</feature>
<evidence type="ECO:0000256" key="3">
    <source>
        <dbReference type="ARBA" id="ARBA00022989"/>
    </source>
</evidence>
<name>S3CZB1_GLAL2</name>
<dbReference type="PANTHER" id="PTHR33048">
    <property type="entry name" value="PTH11-LIKE INTEGRAL MEMBRANE PROTEIN (AFU_ORTHOLOGUE AFUA_5G11245)"/>
    <property type="match status" value="1"/>
</dbReference>
<dbReference type="KEGG" id="glz:GLAREA_03912"/>
<dbReference type="InterPro" id="IPR049326">
    <property type="entry name" value="Rhodopsin_dom_fungi"/>
</dbReference>
<feature type="transmembrane region" description="Helical" evidence="7">
    <location>
        <begin position="125"/>
        <end position="146"/>
    </location>
</feature>
<dbReference type="HOGENOM" id="CLU_028200_14_0_1"/>
<feature type="domain" description="Rhodopsin" evidence="8">
    <location>
        <begin position="25"/>
        <end position="272"/>
    </location>
</feature>
<evidence type="ECO:0000259" key="8">
    <source>
        <dbReference type="Pfam" id="PF20684"/>
    </source>
</evidence>
<dbReference type="AlphaFoldDB" id="S3CZB1"/>
<keyword evidence="10" id="KW-1185">Reference proteome</keyword>
<keyword evidence="3 7" id="KW-1133">Transmembrane helix</keyword>
<evidence type="ECO:0000256" key="2">
    <source>
        <dbReference type="ARBA" id="ARBA00022692"/>
    </source>
</evidence>
<evidence type="ECO:0000256" key="5">
    <source>
        <dbReference type="ARBA" id="ARBA00038359"/>
    </source>
</evidence>
<evidence type="ECO:0000256" key="6">
    <source>
        <dbReference type="SAM" id="MobiDB-lite"/>
    </source>
</evidence>
<accession>S3CZB1</accession>
<protein>
    <recommendedName>
        <fullName evidence="8">Rhodopsin domain-containing protein</fullName>
    </recommendedName>
</protein>
<dbReference type="OMA" id="PRFLTYE"/>
<evidence type="ECO:0000256" key="1">
    <source>
        <dbReference type="ARBA" id="ARBA00004141"/>
    </source>
</evidence>
<feature type="transmembrane region" description="Helical" evidence="7">
    <location>
        <begin position="242"/>
        <end position="264"/>
    </location>
</feature>
<feature type="region of interest" description="Disordered" evidence="6">
    <location>
        <begin position="294"/>
        <end position="329"/>
    </location>
</feature>
<organism evidence="9 10">
    <name type="scientific">Glarea lozoyensis (strain ATCC 20868 / MF5171)</name>
    <dbReference type="NCBI Taxonomy" id="1116229"/>
    <lineage>
        <taxon>Eukaryota</taxon>
        <taxon>Fungi</taxon>
        <taxon>Dikarya</taxon>
        <taxon>Ascomycota</taxon>
        <taxon>Pezizomycotina</taxon>
        <taxon>Leotiomycetes</taxon>
        <taxon>Helotiales</taxon>
        <taxon>Helotiaceae</taxon>
        <taxon>Glarea</taxon>
    </lineage>
</organism>
<dbReference type="Pfam" id="PF20684">
    <property type="entry name" value="Fung_rhodopsin"/>
    <property type="match status" value="1"/>
</dbReference>
<feature type="transmembrane region" description="Helical" evidence="7">
    <location>
        <begin position="6"/>
        <end position="29"/>
    </location>
</feature>
<evidence type="ECO:0000313" key="10">
    <source>
        <dbReference type="Proteomes" id="UP000016922"/>
    </source>
</evidence>
<keyword evidence="4 7" id="KW-0472">Membrane</keyword>
<keyword evidence="2 7" id="KW-0812">Transmembrane</keyword>
<feature type="transmembrane region" description="Helical" evidence="7">
    <location>
        <begin position="41"/>
        <end position="63"/>
    </location>
</feature>
<proteinExistence type="inferred from homology"/>
<evidence type="ECO:0000256" key="4">
    <source>
        <dbReference type="ARBA" id="ARBA00023136"/>
    </source>
</evidence>
<feature type="transmembrane region" description="Helical" evidence="7">
    <location>
        <begin position="206"/>
        <end position="230"/>
    </location>
</feature>
<dbReference type="RefSeq" id="XP_008082356.1">
    <property type="nucleotide sequence ID" value="XM_008084165.1"/>
</dbReference>
<dbReference type="eggNOG" id="ENOG502SHMA">
    <property type="taxonomic scope" value="Eukaryota"/>
</dbReference>
<dbReference type="OrthoDB" id="5391602at2759"/>
<dbReference type="InterPro" id="IPR052337">
    <property type="entry name" value="SAT4-like"/>
</dbReference>